<dbReference type="EMBL" id="CAJVQB010072770">
    <property type="protein sequence ID" value="CAG8843556.1"/>
    <property type="molecule type" value="Genomic_DNA"/>
</dbReference>
<evidence type="ECO:0000313" key="1">
    <source>
        <dbReference type="EMBL" id="CAG8843556.1"/>
    </source>
</evidence>
<reference evidence="1 2" key="1">
    <citation type="submission" date="2021-06" db="EMBL/GenBank/DDBJ databases">
        <authorList>
            <person name="Kallberg Y."/>
            <person name="Tangrot J."/>
            <person name="Rosling A."/>
        </authorList>
    </citation>
    <scope>NUCLEOTIDE SEQUENCE [LARGE SCALE GENOMIC DNA]</scope>
    <source>
        <strain evidence="1 2">120-4 pot B 10/14</strain>
    </source>
</reference>
<proteinExistence type="predicted"/>
<accession>A0ABN7X0Z0</accession>
<sequence length="122" mass="13836">MDVLKDITNQDKSIYSGISQEVHSLLSEFNNNITQQHSGSQQLLDNISIQSTNSINDDRSEEHAPDLPKRKRCVLDGWTAPMGASFYNYIITTSSRKEHLFQIKDYSIVSQTGNFLAEEINN</sequence>
<dbReference type="Proteomes" id="UP000789901">
    <property type="component" value="Unassembled WGS sequence"/>
</dbReference>
<feature type="non-terminal residue" evidence="1">
    <location>
        <position position="122"/>
    </location>
</feature>
<gene>
    <name evidence="1" type="ORF">GMARGA_LOCUS36605</name>
</gene>
<comment type="caution">
    <text evidence="1">The sequence shown here is derived from an EMBL/GenBank/DDBJ whole genome shotgun (WGS) entry which is preliminary data.</text>
</comment>
<organism evidence="1 2">
    <name type="scientific">Gigaspora margarita</name>
    <dbReference type="NCBI Taxonomy" id="4874"/>
    <lineage>
        <taxon>Eukaryota</taxon>
        <taxon>Fungi</taxon>
        <taxon>Fungi incertae sedis</taxon>
        <taxon>Mucoromycota</taxon>
        <taxon>Glomeromycotina</taxon>
        <taxon>Glomeromycetes</taxon>
        <taxon>Diversisporales</taxon>
        <taxon>Gigasporaceae</taxon>
        <taxon>Gigaspora</taxon>
    </lineage>
</organism>
<protein>
    <submittedName>
        <fullName evidence="1">42496_t:CDS:1</fullName>
    </submittedName>
</protein>
<keyword evidence="2" id="KW-1185">Reference proteome</keyword>
<evidence type="ECO:0000313" key="2">
    <source>
        <dbReference type="Proteomes" id="UP000789901"/>
    </source>
</evidence>
<name>A0ABN7X0Z0_GIGMA</name>